<dbReference type="RefSeq" id="WP_091590714.1">
    <property type="nucleotide sequence ID" value="NZ_FNEE01000001.1"/>
</dbReference>
<accession>A0A1G8JPG8</accession>
<dbReference type="Pfam" id="PF08808">
    <property type="entry name" value="RES"/>
    <property type="match status" value="1"/>
</dbReference>
<dbReference type="Proteomes" id="UP000198894">
    <property type="component" value="Unassembled WGS sequence"/>
</dbReference>
<evidence type="ECO:0000313" key="2">
    <source>
        <dbReference type="EMBL" id="SDI33199.1"/>
    </source>
</evidence>
<dbReference type="InterPro" id="IPR014914">
    <property type="entry name" value="RES_dom"/>
</dbReference>
<protein>
    <submittedName>
        <fullName evidence="2">RES domain-containing protein</fullName>
    </submittedName>
</protein>
<proteinExistence type="predicted"/>
<evidence type="ECO:0000259" key="1">
    <source>
        <dbReference type="SMART" id="SM00953"/>
    </source>
</evidence>
<name>A0A1G8JPG8_9HYPH</name>
<organism evidence="2 3">
    <name type="scientific">Mesorhizobium muleiense</name>
    <dbReference type="NCBI Taxonomy" id="1004279"/>
    <lineage>
        <taxon>Bacteria</taxon>
        <taxon>Pseudomonadati</taxon>
        <taxon>Pseudomonadota</taxon>
        <taxon>Alphaproteobacteria</taxon>
        <taxon>Hyphomicrobiales</taxon>
        <taxon>Phyllobacteriaceae</taxon>
        <taxon>Mesorhizobium</taxon>
    </lineage>
</organism>
<sequence>MRIWRISGYADLLGVGGLVSGGRWHVMGTPIVYCADHPATALLEILVHVDAEDMPQTYQLVEIEMPDDIAIMSPGLPDDWKDDLSMTQRLGTNFVAAATQAVMEVPCAIVPFTRNYLLNPDLLARDGIRIVSATTHPVDTRLLG</sequence>
<reference evidence="3" key="1">
    <citation type="submission" date="2016-10" db="EMBL/GenBank/DDBJ databases">
        <authorList>
            <person name="Varghese N."/>
            <person name="Submissions S."/>
        </authorList>
    </citation>
    <scope>NUCLEOTIDE SEQUENCE [LARGE SCALE GENOMIC DNA]</scope>
    <source>
        <strain evidence="3">CGMCC 1.11022</strain>
    </source>
</reference>
<feature type="domain" description="RES" evidence="1">
    <location>
        <begin position="11"/>
        <end position="134"/>
    </location>
</feature>
<keyword evidence="3" id="KW-1185">Reference proteome</keyword>
<gene>
    <name evidence="2" type="ORF">SAMN05428953_101775</name>
</gene>
<evidence type="ECO:0000313" key="3">
    <source>
        <dbReference type="Proteomes" id="UP000198894"/>
    </source>
</evidence>
<dbReference type="SMART" id="SM00953">
    <property type="entry name" value="RES"/>
    <property type="match status" value="1"/>
</dbReference>
<dbReference type="EMBL" id="FNEE01000001">
    <property type="protein sequence ID" value="SDI33199.1"/>
    <property type="molecule type" value="Genomic_DNA"/>
</dbReference>
<dbReference type="AlphaFoldDB" id="A0A1G8JPG8"/>